<dbReference type="InterPro" id="IPR050093">
    <property type="entry name" value="ABC_SmlMolc_Importer"/>
</dbReference>
<comment type="catalytic activity">
    <reaction evidence="7">
        <text>ATP + H2O + polyamine-[polyamine-binding protein]Side 1 = ADP + phosphate + polyamineSide 2 + [polyamine-binding protein]Side 1.</text>
        <dbReference type="EC" id="7.6.2.11"/>
    </reaction>
</comment>
<proteinExistence type="inferred from homology"/>
<dbReference type="Pfam" id="PF08402">
    <property type="entry name" value="TOBE_2"/>
    <property type="match status" value="1"/>
</dbReference>
<dbReference type="InterPro" id="IPR005893">
    <property type="entry name" value="PotA-like"/>
</dbReference>
<reference evidence="9 10" key="1">
    <citation type="submission" date="2018-10" db="EMBL/GenBank/DDBJ databases">
        <title>Xanthobacter tagetidis genome sequencing and assembly.</title>
        <authorList>
            <person name="Maclea K.S."/>
            <person name="Goen A.E."/>
            <person name="Fatima S.A."/>
        </authorList>
    </citation>
    <scope>NUCLEOTIDE SEQUENCE [LARGE SCALE GENOMIC DNA]</scope>
    <source>
        <strain evidence="9 10">ATCC 700314</strain>
    </source>
</reference>
<dbReference type="OrthoDB" id="9802264at2"/>
<dbReference type="PROSITE" id="PS00211">
    <property type="entry name" value="ABC_TRANSPORTER_1"/>
    <property type="match status" value="1"/>
</dbReference>
<dbReference type="Gene3D" id="3.40.50.300">
    <property type="entry name" value="P-loop containing nucleotide triphosphate hydrolases"/>
    <property type="match status" value="1"/>
</dbReference>
<dbReference type="InterPro" id="IPR027417">
    <property type="entry name" value="P-loop_NTPase"/>
</dbReference>
<dbReference type="RefSeq" id="WP_121622864.1">
    <property type="nucleotide sequence ID" value="NZ_JACIIW010000001.1"/>
</dbReference>
<dbReference type="EC" id="7.6.2.11" evidence="7"/>
<dbReference type="GO" id="GO:0015697">
    <property type="term" value="P:quaternary ammonium group transport"/>
    <property type="evidence" value="ECO:0007669"/>
    <property type="project" value="UniProtKB-ARBA"/>
</dbReference>
<name>A0A3L7AHX7_9HYPH</name>
<dbReference type="NCBIfam" id="TIGR01187">
    <property type="entry name" value="potA"/>
    <property type="match status" value="1"/>
</dbReference>
<keyword evidence="3 7" id="KW-0547">Nucleotide-binding</keyword>
<dbReference type="PANTHER" id="PTHR42781">
    <property type="entry name" value="SPERMIDINE/PUTRESCINE IMPORT ATP-BINDING PROTEIN POTA"/>
    <property type="match status" value="1"/>
</dbReference>
<dbReference type="Pfam" id="PF00005">
    <property type="entry name" value="ABC_tran"/>
    <property type="match status" value="1"/>
</dbReference>
<dbReference type="SUPFAM" id="SSF52540">
    <property type="entry name" value="P-loop containing nucleoside triphosphate hydrolases"/>
    <property type="match status" value="1"/>
</dbReference>
<feature type="domain" description="ABC transporter" evidence="8">
    <location>
        <begin position="6"/>
        <end position="236"/>
    </location>
</feature>
<dbReference type="FunFam" id="3.40.50.300:FF:000425">
    <property type="entry name" value="Probable ABC transporter, ATP-binding subunit"/>
    <property type="match status" value="1"/>
</dbReference>
<evidence type="ECO:0000256" key="1">
    <source>
        <dbReference type="ARBA" id="ARBA00022448"/>
    </source>
</evidence>
<keyword evidence="6 7" id="KW-0472">Membrane</keyword>
<dbReference type="EMBL" id="RCTF01000005">
    <property type="protein sequence ID" value="RLP79654.1"/>
    <property type="molecule type" value="Genomic_DNA"/>
</dbReference>
<gene>
    <name evidence="7" type="primary">potA</name>
    <name evidence="9" type="ORF">D9R14_08365</name>
</gene>
<evidence type="ECO:0000256" key="5">
    <source>
        <dbReference type="ARBA" id="ARBA00022967"/>
    </source>
</evidence>
<keyword evidence="10" id="KW-1185">Reference proteome</keyword>
<keyword evidence="1 7" id="KW-0813">Transport</keyword>
<evidence type="ECO:0000256" key="7">
    <source>
        <dbReference type="RuleBase" id="RU364083"/>
    </source>
</evidence>
<evidence type="ECO:0000256" key="3">
    <source>
        <dbReference type="ARBA" id="ARBA00022741"/>
    </source>
</evidence>
<dbReference type="SUPFAM" id="SSF50331">
    <property type="entry name" value="MOP-like"/>
    <property type="match status" value="1"/>
</dbReference>
<comment type="function">
    <text evidence="7">Part of the ABC transporter complex PotABCD involved in spermidine/putrescine import. Responsible for energy coupling to the transport system.</text>
</comment>
<accession>A0A3L7AHX7</accession>
<protein>
    <recommendedName>
        <fullName evidence="7">Spermidine/putrescine import ATP-binding protein PotA</fullName>
        <ecNumber evidence="7">7.6.2.11</ecNumber>
    </recommendedName>
</protein>
<comment type="subunit">
    <text evidence="7">The complex is composed of two ATP-binding proteins (PotA), two transmembrane proteins (PotB and PotC) and a solute-binding protein (PotD).</text>
</comment>
<dbReference type="InterPro" id="IPR003439">
    <property type="entry name" value="ABC_transporter-like_ATP-bd"/>
</dbReference>
<keyword evidence="5 7" id="KW-1278">Translocase</keyword>
<evidence type="ECO:0000313" key="10">
    <source>
        <dbReference type="Proteomes" id="UP000269692"/>
    </source>
</evidence>
<dbReference type="SMART" id="SM00382">
    <property type="entry name" value="AAA"/>
    <property type="match status" value="1"/>
</dbReference>
<dbReference type="AlphaFoldDB" id="A0A3L7AHX7"/>
<dbReference type="PANTHER" id="PTHR42781:SF4">
    <property type="entry name" value="SPERMIDINE_PUTRESCINE IMPORT ATP-BINDING PROTEIN POTA"/>
    <property type="match status" value="1"/>
</dbReference>
<dbReference type="Gene3D" id="2.40.50.100">
    <property type="match status" value="1"/>
</dbReference>
<evidence type="ECO:0000256" key="4">
    <source>
        <dbReference type="ARBA" id="ARBA00022840"/>
    </source>
</evidence>
<comment type="similarity">
    <text evidence="7">Belongs to the ABC transporter superfamily. Spermidine/putrescine importer (TC 3.A.1.11.1) family.</text>
</comment>
<evidence type="ECO:0000256" key="2">
    <source>
        <dbReference type="ARBA" id="ARBA00022475"/>
    </source>
</evidence>
<keyword evidence="2 7" id="KW-1003">Cell membrane</keyword>
<dbReference type="GO" id="GO:0005524">
    <property type="term" value="F:ATP binding"/>
    <property type="evidence" value="ECO:0007669"/>
    <property type="project" value="UniProtKB-KW"/>
</dbReference>
<dbReference type="InterPro" id="IPR013611">
    <property type="entry name" value="Transp-assoc_OB_typ2"/>
</dbReference>
<dbReference type="InterPro" id="IPR017871">
    <property type="entry name" value="ABC_transporter-like_CS"/>
</dbReference>
<dbReference type="InterPro" id="IPR008995">
    <property type="entry name" value="Mo/tungstate-bd_C_term_dom"/>
</dbReference>
<evidence type="ECO:0000313" key="9">
    <source>
        <dbReference type="EMBL" id="RLP79654.1"/>
    </source>
</evidence>
<dbReference type="Proteomes" id="UP000269692">
    <property type="component" value="Unassembled WGS sequence"/>
</dbReference>
<keyword evidence="4 7" id="KW-0067">ATP-binding</keyword>
<dbReference type="InterPro" id="IPR003593">
    <property type="entry name" value="AAA+_ATPase"/>
</dbReference>
<dbReference type="GO" id="GO:0016887">
    <property type="term" value="F:ATP hydrolysis activity"/>
    <property type="evidence" value="ECO:0007669"/>
    <property type="project" value="InterPro"/>
</dbReference>
<organism evidence="9 10">
    <name type="scientific">Xanthobacter tagetidis</name>
    <dbReference type="NCBI Taxonomy" id="60216"/>
    <lineage>
        <taxon>Bacteria</taxon>
        <taxon>Pseudomonadati</taxon>
        <taxon>Pseudomonadota</taxon>
        <taxon>Alphaproteobacteria</taxon>
        <taxon>Hyphomicrobiales</taxon>
        <taxon>Xanthobacteraceae</taxon>
        <taxon>Xanthobacter</taxon>
    </lineage>
</organism>
<dbReference type="GO" id="GO:0015417">
    <property type="term" value="F:ABC-type polyamine transporter activity"/>
    <property type="evidence" value="ECO:0007669"/>
    <property type="project" value="UniProtKB-EC"/>
</dbReference>
<comment type="caution">
    <text evidence="9">The sequence shown here is derived from an EMBL/GenBank/DDBJ whole genome shotgun (WGS) entry which is preliminary data.</text>
</comment>
<evidence type="ECO:0000256" key="6">
    <source>
        <dbReference type="ARBA" id="ARBA00023136"/>
    </source>
</evidence>
<sequence length="363" mass="39444">MNVPGLQLARVSKIFGSSVAVDRLDLDIAEGEFISLLGPSGCGKTTTLMMVAGFEDVSEGSIRIRGRHVENLAPEHRRIGMMFQAYALFPHMNVAANVGYGLKMRGVAKVEREARVKRALAMVHMEAFADRSPRSLSGGQQQRIALARALVVEPDILLLDEPFSALDRELREELQHEVRRLQQELGITTVFVTHDQEEALLMSDRVAVMCAGRVEQCAAPAELYARPATPFVARFIGRGTLTEAAVLEAGANHCRLSCLGREVQVPRPLPVAAQKTANVFFRPEDATLRTSPEGAGAGLSFEARLEAVYFHGASSLAELAIIPSGERAFVDCTALSRHAALTTGETFTVDVPADRIHLVPLKP</sequence>
<evidence type="ECO:0000259" key="8">
    <source>
        <dbReference type="PROSITE" id="PS50893"/>
    </source>
</evidence>
<dbReference type="PROSITE" id="PS50893">
    <property type="entry name" value="ABC_TRANSPORTER_2"/>
    <property type="match status" value="1"/>
</dbReference>
<dbReference type="GO" id="GO:0043190">
    <property type="term" value="C:ATP-binding cassette (ABC) transporter complex"/>
    <property type="evidence" value="ECO:0007669"/>
    <property type="project" value="InterPro"/>
</dbReference>